<name>A0A1V1I1X5_9FIRM</name>
<reference evidence="2 3" key="1">
    <citation type="submission" date="2014-04" db="EMBL/GenBank/DDBJ databases">
        <authorList>
            <person name="Hornung B.V."/>
        </authorList>
    </citation>
    <scope>NUCLEOTIDE SEQUENCE [LARGE SCALE GENOMIC DNA]</scope>
    <source>
        <strain evidence="2 3">CRIB</strain>
    </source>
</reference>
<dbReference type="EMBL" id="LN555523">
    <property type="protein sequence ID" value="CED94252.1"/>
    <property type="molecule type" value="Genomic_DNA"/>
</dbReference>
<dbReference type="AlphaFoldDB" id="A0A1V1I1X5"/>
<dbReference type="GeneID" id="82205677"/>
<sequence length="84" mass="9970">MLENLTVKDIPGRYKELVDNIGIEGFKYLVQMHGGTLFYVPTFETVNKLYRNRKIRESFRGDYNETAKRFGMSRTQIYNIINEK</sequence>
<keyword evidence="2" id="KW-0238">DNA-binding</keyword>
<evidence type="ECO:0000313" key="2">
    <source>
        <dbReference type="EMBL" id="CED94252.1"/>
    </source>
</evidence>
<evidence type="ECO:0000259" key="1">
    <source>
        <dbReference type="Pfam" id="PF08765"/>
    </source>
</evidence>
<keyword evidence="2" id="KW-0371">Homeobox</keyword>
<keyword evidence="3" id="KW-1185">Reference proteome</keyword>
<evidence type="ECO:0000313" key="3">
    <source>
        <dbReference type="Proteomes" id="UP000245622"/>
    </source>
</evidence>
<dbReference type="Gene3D" id="1.10.10.60">
    <property type="entry name" value="Homeodomain-like"/>
    <property type="match status" value="1"/>
</dbReference>
<dbReference type="InterPro" id="IPR009057">
    <property type="entry name" value="Homeodomain-like_sf"/>
</dbReference>
<dbReference type="Pfam" id="PF08765">
    <property type="entry name" value="Mor"/>
    <property type="match status" value="1"/>
</dbReference>
<dbReference type="SUPFAM" id="SSF46689">
    <property type="entry name" value="Homeodomain-like"/>
    <property type="match status" value="1"/>
</dbReference>
<dbReference type="InterPro" id="IPR014875">
    <property type="entry name" value="Mor_transcription_activator"/>
</dbReference>
<accession>A0A1V1I1X5</accession>
<protein>
    <submittedName>
        <fullName evidence="2">Homeodomain-like</fullName>
    </submittedName>
</protein>
<dbReference type="KEGG" id="ril:CRIB_1645"/>
<organism evidence="2 3">
    <name type="scientific">Romboutsia ilealis</name>
    <dbReference type="NCBI Taxonomy" id="1115758"/>
    <lineage>
        <taxon>Bacteria</taxon>
        <taxon>Bacillati</taxon>
        <taxon>Bacillota</taxon>
        <taxon>Clostridia</taxon>
        <taxon>Peptostreptococcales</taxon>
        <taxon>Peptostreptococcaceae</taxon>
        <taxon>Romboutsia</taxon>
    </lineage>
</organism>
<gene>
    <name evidence="2" type="ORF">CRIB_1645</name>
</gene>
<dbReference type="GO" id="GO:0003677">
    <property type="term" value="F:DNA binding"/>
    <property type="evidence" value="ECO:0007669"/>
    <property type="project" value="UniProtKB-KW"/>
</dbReference>
<dbReference type="RefSeq" id="WP_180701789.1">
    <property type="nucleotide sequence ID" value="NZ_CAJUCR010000028.1"/>
</dbReference>
<proteinExistence type="predicted"/>
<feature type="domain" description="Mor transcription activator" evidence="1">
    <location>
        <begin position="15"/>
        <end position="83"/>
    </location>
</feature>
<dbReference type="Proteomes" id="UP000245622">
    <property type="component" value="Chromosome 1"/>
</dbReference>